<dbReference type="Gene3D" id="1.20.1250.20">
    <property type="entry name" value="MFS general substrate transporter like domains"/>
    <property type="match status" value="1"/>
</dbReference>
<evidence type="ECO:0000256" key="7">
    <source>
        <dbReference type="SAM" id="Phobius"/>
    </source>
</evidence>
<keyword evidence="6 7" id="KW-0472">Membrane</keyword>
<dbReference type="Proteomes" id="UP001154400">
    <property type="component" value="Chromosome"/>
</dbReference>
<feature type="transmembrane region" description="Helical" evidence="7">
    <location>
        <begin position="163"/>
        <end position="181"/>
    </location>
</feature>
<feature type="transmembrane region" description="Helical" evidence="7">
    <location>
        <begin position="137"/>
        <end position="157"/>
    </location>
</feature>
<keyword evidence="3" id="KW-1003">Cell membrane</keyword>
<dbReference type="InterPro" id="IPR020846">
    <property type="entry name" value="MFS_dom"/>
</dbReference>
<feature type="transmembrane region" description="Helical" evidence="7">
    <location>
        <begin position="40"/>
        <end position="58"/>
    </location>
</feature>
<dbReference type="SUPFAM" id="SSF103473">
    <property type="entry name" value="MFS general substrate transporter"/>
    <property type="match status" value="1"/>
</dbReference>
<feature type="transmembrane region" description="Helical" evidence="7">
    <location>
        <begin position="235"/>
        <end position="259"/>
    </location>
</feature>
<evidence type="ECO:0000256" key="1">
    <source>
        <dbReference type="ARBA" id="ARBA00004651"/>
    </source>
</evidence>
<evidence type="ECO:0000256" key="5">
    <source>
        <dbReference type="ARBA" id="ARBA00022989"/>
    </source>
</evidence>
<dbReference type="InterPro" id="IPR050171">
    <property type="entry name" value="MFS_Transporters"/>
</dbReference>
<proteinExistence type="predicted"/>
<dbReference type="RefSeq" id="WP_013416658.1">
    <property type="nucleotide sequence ID" value="NC_014659.1"/>
</dbReference>
<sequence length="400" mass="41513">MPAPWLRLAVALFAVSWGANQFAPMQLVYSRHLGLTSGSFTAMLGAYVLGLVPALLYFGRVADRAGRRVVIRSMIPVSVVSSLVLLLGPLSPELLYVGRVLAGVASGMAFGAGTAWMKELSARAPVGAGARRAAVSLSAGFGCGALFAGVVAQWLPAPQVSPYVVHIALMIAALALVWPVPETRTVRTAPAATRVTALSKAPFLRGVVPWTPWVFGTATIAFATLPPRVEQSLGAVSIAFTGTIAALTMITGAVIQPWARRFLEHREEWGAPAGAVLGVLGLGAAGVVVHTDGAVAVVAVFGAALLLGSCYGVLLISGLVAVERLAPEDELAQSVAVYYCLIYLGFALPFLVSVLAPRIGYGTCFAAIAVLMIASVLVARTAPAPRARPARRDDVSPVGR</sequence>
<evidence type="ECO:0000313" key="9">
    <source>
        <dbReference type="EMBL" id="CBH49214.1"/>
    </source>
</evidence>
<comment type="subcellular location">
    <subcellularLocation>
        <location evidence="1">Cell membrane</location>
        <topology evidence="1">Multi-pass membrane protein</topology>
    </subcellularLocation>
</comment>
<organism evidence="9">
    <name type="scientific">Rhodococcus hoagii (strain 103S)</name>
    <name type="common">Rhodococcus equi</name>
    <dbReference type="NCBI Taxonomy" id="685727"/>
    <lineage>
        <taxon>Bacteria</taxon>
        <taxon>Bacillati</taxon>
        <taxon>Actinomycetota</taxon>
        <taxon>Actinomycetes</taxon>
        <taxon>Mycobacteriales</taxon>
        <taxon>Nocardiaceae</taxon>
        <taxon>Prescottella</taxon>
    </lineage>
</organism>
<dbReference type="GeneID" id="57578869"/>
<name>A0A3S5Y9I5_RHOH1</name>
<evidence type="ECO:0000256" key="6">
    <source>
        <dbReference type="ARBA" id="ARBA00023136"/>
    </source>
</evidence>
<dbReference type="EMBL" id="FN563149">
    <property type="protein sequence ID" value="CBH49214.1"/>
    <property type="molecule type" value="Genomic_DNA"/>
</dbReference>
<reference evidence="9" key="1">
    <citation type="journal article" date="2010" name="PLoS Genet.">
        <title>The genome of a pathogenic rhodococcus: cooptive virulence underpinned by key gene acquisitions.</title>
        <authorList>
            <person name="Letek M."/>
            <person name="Gonzalez P."/>
            <person name="Macarthur I."/>
            <person name="Rodriguez H."/>
            <person name="Freeman T.C."/>
            <person name="Valero-Rello A."/>
            <person name="Blanco M."/>
            <person name="Buckley T."/>
            <person name="Cherevach I."/>
            <person name="Fahey R."/>
            <person name="Hapeshi A."/>
            <person name="Holdstock J."/>
            <person name="Leadon D."/>
            <person name="Navas J."/>
            <person name="Ocampo A."/>
            <person name="Quail M.A."/>
            <person name="Sanders M."/>
            <person name="Scortti M.M."/>
            <person name="Prescott J.F."/>
            <person name="Fogarty U."/>
            <person name="Meijer W.G."/>
            <person name="Parkhill J."/>
            <person name="Bentley S.D."/>
            <person name="Vazquez-Boland J.A."/>
        </authorList>
    </citation>
    <scope>NUCLEOTIDE SEQUENCE [LARGE SCALE GENOMIC DNA]</scope>
    <source>
        <strain evidence="9 10">103S</strain>
    </source>
</reference>
<protein>
    <submittedName>
        <fullName evidence="9">MFS transporter</fullName>
    </submittedName>
</protein>
<dbReference type="InterPro" id="IPR036259">
    <property type="entry name" value="MFS_trans_sf"/>
</dbReference>
<dbReference type="Pfam" id="PF07690">
    <property type="entry name" value="MFS_1"/>
    <property type="match status" value="1"/>
</dbReference>
<feature type="domain" description="Major facilitator superfamily (MFS) profile" evidence="8">
    <location>
        <begin position="4"/>
        <end position="386"/>
    </location>
</feature>
<dbReference type="PANTHER" id="PTHR23517:SF13">
    <property type="entry name" value="MAJOR FACILITATOR SUPERFAMILY MFS_1"/>
    <property type="match status" value="1"/>
</dbReference>
<dbReference type="KEGG" id="req:REQ_32140"/>
<evidence type="ECO:0000313" key="10">
    <source>
        <dbReference type="Proteomes" id="UP000006892"/>
    </source>
</evidence>
<feature type="transmembrane region" description="Helical" evidence="7">
    <location>
        <begin position="70"/>
        <end position="90"/>
    </location>
</feature>
<feature type="transmembrane region" description="Helical" evidence="7">
    <location>
        <begin position="295"/>
        <end position="322"/>
    </location>
</feature>
<dbReference type="GO" id="GO:0022857">
    <property type="term" value="F:transmembrane transporter activity"/>
    <property type="evidence" value="ECO:0007669"/>
    <property type="project" value="InterPro"/>
</dbReference>
<dbReference type="AlphaFoldDB" id="A0A3S5Y9I5"/>
<evidence type="ECO:0000256" key="3">
    <source>
        <dbReference type="ARBA" id="ARBA00022475"/>
    </source>
</evidence>
<accession>A0A3S5Y9I5</accession>
<gene>
    <name evidence="9" type="ordered locus">REQ_32140</name>
</gene>
<feature type="transmembrane region" description="Helical" evidence="7">
    <location>
        <begin position="359"/>
        <end position="382"/>
    </location>
</feature>
<keyword evidence="4 7" id="KW-0812">Transmembrane</keyword>
<evidence type="ECO:0000256" key="4">
    <source>
        <dbReference type="ARBA" id="ARBA00022692"/>
    </source>
</evidence>
<keyword evidence="2" id="KW-0813">Transport</keyword>
<keyword evidence="5 7" id="KW-1133">Transmembrane helix</keyword>
<evidence type="ECO:0000259" key="8">
    <source>
        <dbReference type="PROSITE" id="PS50850"/>
    </source>
</evidence>
<feature type="transmembrane region" description="Helical" evidence="7">
    <location>
        <begin position="334"/>
        <end position="353"/>
    </location>
</feature>
<dbReference type="PANTHER" id="PTHR23517">
    <property type="entry name" value="RESISTANCE PROTEIN MDTM, PUTATIVE-RELATED-RELATED"/>
    <property type="match status" value="1"/>
</dbReference>
<dbReference type="GO" id="GO:0005886">
    <property type="term" value="C:plasma membrane"/>
    <property type="evidence" value="ECO:0007669"/>
    <property type="project" value="UniProtKB-SubCell"/>
</dbReference>
<dbReference type="PROSITE" id="PS50850">
    <property type="entry name" value="MFS"/>
    <property type="match status" value="1"/>
</dbReference>
<feature type="transmembrane region" description="Helical" evidence="7">
    <location>
        <begin position="96"/>
        <end position="116"/>
    </location>
</feature>
<evidence type="ECO:0000256" key="2">
    <source>
        <dbReference type="ARBA" id="ARBA00022448"/>
    </source>
</evidence>
<dbReference type="InterPro" id="IPR011701">
    <property type="entry name" value="MFS"/>
</dbReference>
<feature type="transmembrane region" description="Helical" evidence="7">
    <location>
        <begin position="271"/>
        <end position="289"/>
    </location>
</feature>
<feature type="transmembrane region" description="Helical" evidence="7">
    <location>
        <begin position="202"/>
        <end position="223"/>
    </location>
</feature>